<dbReference type="Proteomes" id="UP000178849">
    <property type="component" value="Unassembled WGS sequence"/>
</dbReference>
<reference evidence="2 3" key="1">
    <citation type="journal article" date="2016" name="Nat. Commun.">
        <title>Thousands of microbial genomes shed light on interconnected biogeochemical processes in an aquifer system.</title>
        <authorList>
            <person name="Anantharaman K."/>
            <person name="Brown C.T."/>
            <person name="Hug L.A."/>
            <person name="Sharon I."/>
            <person name="Castelle C.J."/>
            <person name="Probst A.J."/>
            <person name="Thomas B.C."/>
            <person name="Singh A."/>
            <person name="Wilkins M.J."/>
            <person name="Karaoz U."/>
            <person name="Brodie E.L."/>
            <person name="Williams K.H."/>
            <person name="Hubbard S.S."/>
            <person name="Banfield J.F."/>
        </authorList>
    </citation>
    <scope>NUCLEOTIDE SEQUENCE [LARGE SCALE GENOMIC DNA]</scope>
</reference>
<comment type="caution">
    <text evidence="2">The sequence shown here is derived from an EMBL/GenBank/DDBJ whole genome shotgun (WGS) entry which is preliminary data.</text>
</comment>
<feature type="compositionally biased region" description="Low complexity" evidence="1">
    <location>
        <begin position="59"/>
        <end position="74"/>
    </location>
</feature>
<evidence type="ECO:0000256" key="1">
    <source>
        <dbReference type="SAM" id="MobiDB-lite"/>
    </source>
</evidence>
<dbReference type="STRING" id="1798550.A2927_01665"/>
<proteinExistence type="predicted"/>
<accession>A0A1G2BM50</accession>
<dbReference type="AlphaFoldDB" id="A0A1G2BM50"/>
<gene>
    <name evidence="2" type="ORF">A2927_01665</name>
</gene>
<protein>
    <submittedName>
        <fullName evidence="2">Uncharacterized protein</fullName>
    </submittedName>
</protein>
<sequence>MDKDVIIAVVLAVLILVSLFQTIQLVGVSNRIASGTGTASLSAGSGGETIEEMNERMHGSGSSSGSTGSSSSGSAMVGGC</sequence>
<feature type="region of interest" description="Disordered" evidence="1">
    <location>
        <begin position="36"/>
        <end position="80"/>
    </location>
</feature>
<organism evidence="2 3">
    <name type="scientific">Candidatus Komeilibacteria bacterium RIFCSPLOWO2_01_FULL_45_10</name>
    <dbReference type="NCBI Taxonomy" id="1798550"/>
    <lineage>
        <taxon>Bacteria</taxon>
        <taxon>Candidatus Komeiliibacteriota</taxon>
    </lineage>
</organism>
<dbReference type="EMBL" id="MHKL01000007">
    <property type="protein sequence ID" value="OGY89806.1"/>
    <property type="molecule type" value="Genomic_DNA"/>
</dbReference>
<evidence type="ECO:0000313" key="2">
    <source>
        <dbReference type="EMBL" id="OGY89806.1"/>
    </source>
</evidence>
<evidence type="ECO:0000313" key="3">
    <source>
        <dbReference type="Proteomes" id="UP000178849"/>
    </source>
</evidence>
<name>A0A1G2BM50_9BACT</name>